<evidence type="ECO:0000256" key="6">
    <source>
        <dbReference type="RuleBase" id="RU366039"/>
    </source>
</evidence>
<dbReference type="PRINTS" id="PR00881">
    <property type="entry name" value="L7ARS6FAMILY"/>
</dbReference>
<dbReference type="SUPFAM" id="SSF55315">
    <property type="entry name" value="L30e-like"/>
    <property type="match status" value="1"/>
</dbReference>
<dbReference type="Proteomes" id="UP001057375">
    <property type="component" value="Unassembled WGS sequence"/>
</dbReference>
<evidence type="ECO:0000256" key="3">
    <source>
        <dbReference type="ARBA" id="ARBA00022884"/>
    </source>
</evidence>
<protein>
    <recommendedName>
        <fullName evidence="6">H/ACA ribonucleoprotein complex subunit 2</fullName>
    </recommendedName>
    <alternativeName>
        <fullName evidence="6">Nucleolar protein family A member 2</fullName>
    </alternativeName>
</protein>
<sequence length="133" mass="14646">MSGIYRSSVAKPFAEEKFSKKCLKLVNLSAKQKSIKRGVKEVAKGIKKGLKGVVFIAADTYPIDVFAHIPILCEKNDIPYVFVPSKKELGHAAATKKTSSCIMVILPAGSKDEDFSKTYKKIYKKATEACKTE</sequence>
<keyword evidence="5 6" id="KW-0687">Ribonucleoprotein</keyword>
<dbReference type="InterPro" id="IPR029064">
    <property type="entry name" value="Ribosomal_eL30-like_sf"/>
</dbReference>
<proteinExistence type="inferred from homology"/>
<evidence type="ECO:0000256" key="1">
    <source>
        <dbReference type="ARBA" id="ARBA00004604"/>
    </source>
</evidence>
<dbReference type="PRINTS" id="PR00883">
    <property type="entry name" value="NUCLEARHMG"/>
</dbReference>
<comment type="function">
    <text evidence="6">Required for ribosome biogenesis. Part of a complex which catalyzes pseudouridylation of rRNA. This involves the isomerization of uridine such that the ribose is subsequently attached to C5, instead of the normal N1. Pseudouridine ('psi') residues may serve to stabilize the conformation of rRNAs.</text>
</comment>
<evidence type="ECO:0000259" key="7">
    <source>
        <dbReference type="Pfam" id="PF01248"/>
    </source>
</evidence>
<dbReference type="InterPro" id="IPR004037">
    <property type="entry name" value="Ribosomal_eL8-like_CS"/>
</dbReference>
<comment type="caution">
    <text evidence="8">The sequence shown here is derived from an EMBL/GenBank/DDBJ whole genome shotgun (WGS) entry which is preliminary data.</text>
</comment>
<comment type="similarity">
    <text evidence="2 6">Belongs to the eukaryotic ribosomal protein eL8 family.</text>
</comment>
<dbReference type="InterPro" id="IPR050257">
    <property type="entry name" value="eL8/uL1-like"/>
</dbReference>
<keyword evidence="3 6" id="KW-0694">RNA-binding</keyword>
<dbReference type="PROSITE" id="PS01082">
    <property type="entry name" value="RIBOSOMAL_L7AE"/>
    <property type="match status" value="1"/>
</dbReference>
<dbReference type="Pfam" id="PF01248">
    <property type="entry name" value="Ribosomal_L7Ae"/>
    <property type="match status" value="1"/>
</dbReference>
<keyword evidence="4 6" id="KW-0539">Nucleus</keyword>
<evidence type="ECO:0000256" key="5">
    <source>
        <dbReference type="ARBA" id="ARBA00023274"/>
    </source>
</evidence>
<evidence type="ECO:0000313" key="9">
    <source>
        <dbReference type="Proteomes" id="UP001057375"/>
    </source>
</evidence>
<dbReference type="InterPro" id="IPR002415">
    <property type="entry name" value="H/ACA_rnp_Nhp2-like"/>
</dbReference>
<evidence type="ECO:0000256" key="2">
    <source>
        <dbReference type="ARBA" id="ARBA00007337"/>
    </source>
</evidence>
<evidence type="ECO:0000313" key="8">
    <source>
        <dbReference type="EMBL" id="GKT21295.1"/>
    </source>
</evidence>
<feature type="domain" description="Ribosomal protein eL8/eL30/eS12/Gadd45" evidence="7">
    <location>
        <begin position="21"/>
        <end position="111"/>
    </location>
</feature>
<dbReference type="InterPro" id="IPR018492">
    <property type="entry name" value="Ribosomal_eL8/Nhp2"/>
</dbReference>
<dbReference type="InterPro" id="IPR004038">
    <property type="entry name" value="Ribosomal_eL8/eL30/eS12/Gad45"/>
</dbReference>
<dbReference type="Gene3D" id="3.30.1330.30">
    <property type="match status" value="1"/>
</dbReference>
<gene>
    <name evidence="8" type="ORF">ADUPG1_011861</name>
</gene>
<dbReference type="EMBL" id="BQXS01012310">
    <property type="protein sequence ID" value="GKT21295.1"/>
    <property type="molecule type" value="Genomic_DNA"/>
</dbReference>
<keyword evidence="9" id="KW-1185">Reference proteome</keyword>
<accession>A0ABQ5JXJ8</accession>
<dbReference type="PANTHER" id="PTHR23105">
    <property type="entry name" value="RIBOSOMAL PROTEIN L7AE FAMILY MEMBER"/>
    <property type="match status" value="1"/>
</dbReference>
<comment type="function">
    <text evidence="6">Common component of the spliceosome and rRNA processing machinery.</text>
</comment>
<evidence type="ECO:0000256" key="4">
    <source>
        <dbReference type="ARBA" id="ARBA00023242"/>
    </source>
</evidence>
<reference evidence="8" key="1">
    <citation type="submission" date="2022-03" db="EMBL/GenBank/DDBJ databases">
        <title>Draft genome sequence of Aduncisulcus paluster, a free-living microaerophilic Fornicata.</title>
        <authorList>
            <person name="Yuyama I."/>
            <person name="Kume K."/>
            <person name="Tamura T."/>
            <person name="Inagaki Y."/>
            <person name="Hashimoto T."/>
        </authorList>
    </citation>
    <scope>NUCLEOTIDE SEQUENCE</scope>
    <source>
        <strain evidence="8">NY0171</strain>
    </source>
</reference>
<comment type="subcellular location">
    <subcellularLocation>
        <location evidence="1 6">Nucleus</location>
        <location evidence="1 6">Nucleolus</location>
    </subcellularLocation>
</comment>
<name>A0ABQ5JXJ8_9EUKA</name>
<organism evidence="8 9">
    <name type="scientific">Aduncisulcus paluster</name>
    <dbReference type="NCBI Taxonomy" id="2918883"/>
    <lineage>
        <taxon>Eukaryota</taxon>
        <taxon>Metamonada</taxon>
        <taxon>Carpediemonas-like organisms</taxon>
        <taxon>Aduncisulcus</taxon>
    </lineage>
</organism>